<sequence>MKNSQFKTGNEAAVLGAIAGGAEMFFGYPITPATEILEGWIKTAEGDKTLNYLQTEDEIAAGFGVIGAILGGKKAFTATAGVGHVLMQDPISMAESERLPFVGIIVQRGGPSTGTVIFSQQEVDLAALGGNGDGLRIVYSAGSVSEVYSLSAKIFSTAWKYRFPTLLLSDGYIGKERTLVELPKPLKPFKSEKILKEIPDKATHIRNCYGSEPEFAKVLRRNIDDYKILIHKISECESYKISTATDVIVAHGSVAEAAKSAVDLLRESRIKAGLLRPITLRPLDCQTMFPYLKSAKRIYLIESAFEQFARLLIYKMPEIAERAIKIFKPAEGFTPEEIYNIIKRK</sequence>
<dbReference type="Pfam" id="PF17147">
    <property type="entry name" value="PFOR_II"/>
    <property type="match status" value="1"/>
</dbReference>
<dbReference type="Proteomes" id="UP000182753">
    <property type="component" value="Unassembled WGS sequence"/>
</dbReference>
<evidence type="ECO:0000313" key="4">
    <source>
        <dbReference type="EMBL" id="OIN89052.1"/>
    </source>
</evidence>
<reference evidence="4 5" key="1">
    <citation type="journal article" date="2016" name="Environ. Microbiol.">
        <title>Genomic resolution of a cold subsurface aquifer community provides metabolic insights for novel microbes adapted to high CO concentrations.</title>
        <authorList>
            <person name="Probst A.J."/>
            <person name="Castelle C.J."/>
            <person name="Singh A."/>
            <person name="Brown C.T."/>
            <person name="Anantharaman K."/>
            <person name="Sharon I."/>
            <person name="Hug L.A."/>
            <person name="Burstein D."/>
            <person name="Emerson J.B."/>
            <person name="Thomas B.C."/>
            <person name="Banfield J.F."/>
        </authorList>
    </citation>
    <scope>NUCLEOTIDE SEQUENCE [LARGE SCALE GENOMIC DNA]</scope>
    <source>
        <strain evidence="4">CG1_02_42_45</strain>
    </source>
</reference>
<evidence type="ECO:0000259" key="2">
    <source>
        <dbReference type="Pfam" id="PF01855"/>
    </source>
</evidence>
<dbReference type="SUPFAM" id="SSF52518">
    <property type="entry name" value="Thiamin diphosphate-binding fold (THDP-binding)"/>
    <property type="match status" value="1"/>
</dbReference>
<feature type="domain" description="Pyruvate:ferredoxin oxidoreductase core" evidence="3">
    <location>
        <begin position="246"/>
        <end position="305"/>
    </location>
</feature>
<protein>
    <recommendedName>
        <fullName evidence="6">Ferredoxin oxidoreductase</fullName>
    </recommendedName>
</protein>
<evidence type="ECO:0008006" key="6">
    <source>
        <dbReference type="Google" id="ProtNLM"/>
    </source>
</evidence>
<dbReference type="CDD" id="cd07034">
    <property type="entry name" value="TPP_PYR_PFOR_IOR-alpha_like"/>
    <property type="match status" value="1"/>
</dbReference>
<evidence type="ECO:0000313" key="5">
    <source>
        <dbReference type="Proteomes" id="UP000182753"/>
    </source>
</evidence>
<evidence type="ECO:0000259" key="3">
    <source>
        <dbReference type="Pfam" id="PF17147"/>
    </source>
</evidence>
<dbReference type="AlphaFoldDB" id="A0A1J4RRY8"/>
<organism evidence="4 5">
    <name type="scientific">Candidatus Berkelbacteria bacterium CG1_02_42_45</name>
    <dbReference type="NCBI Taxonomy" id="1805036"/>
    <lineage>
        <taxon>Bacteria</taxon>
        <taxon>Candidatus Berkelbacteria</taxon>
    </lineage>
</organism>
<dbReference type="InterPro" id="IPR002880">
    <property type="entry name" value="Pyrv_Fd/Flavodoxin_OxRdtase_N"/>
</dbReference>
<proteinExistence type="predicted"/>
<comment type="caution">
    <text evidence="4">The sequence shown here is derived from an EMBL/GenBank/DDBJ whole genome shotgun (WGS) entry which is preliminary data.</text>
</comment>
<dbReference type="PANTHER" id="PTHR32154:SF20">
    <property type="entry name" value="2-OXOGLUTARATE OXIDOREDUCTASE SUBUNIT KORA"/>
    <property type="match status" value="1"/>
</dbReference>
<dbReference type="GO" id="GO:0016491">
    <property type="term" value="F:oxidoreductase activity"/>
    <property type="evidence" value="ECO:0007669"/>
    <property type="project" value="UniProtKB-KW"/>
</dbReference>
<dbReference type="EMBL" id="MNUJ01000052">
    <property type="protein sequence ID" value="OIN89052.1"/>
    <property type="molecule type" value="Genomic_DNA"/>
</dbReference>
<name>A0A1J4RRY8_9BACT</name>
<dbReference type="PANTHER" id="PTHR32154">
    <property type="entry name" value="PYRUVATE-FLAVODOXIN OXIDOREDUCTASE-RELATED"/>
    <property type="match status" value="1"/>
</dbReference>
<feature type="domain" description="Pyruvate flavodoxin/ferredoxin oxidoreductase pyrimidine binding" evidence="2">
    <location>
        <begin position="16"/>
        <end position="206"/>
    </location>
</feature>
<dbReference type="InterPro" id="IPR033412">
    <property type="entry name" value="PFOR_II"/>
</dbReference>
<dbReference type="Gene3D" id="3.40.50.920">
    <property type="match status" value="1"/>
</dbReference>
<dbReference type="Gene3D" id="3.40.50.970">
    <property type="match status" value="1"/>
</dbReference>
<dbReference type="InterPro" id="IPR029061">
    <property type="entry name" value="THDP-binding"/>
</dbReference>
<keyword evidence="1" id="KW-0560">Oxidoreductase</keyword>
<dbReference type="InterPro" id="IPR009014">
    <property type="entry name" value="Transketo_C/PFOR_II"/>
</dbReference>
<dbReference type="InterPro" id="IPR050722">
    <property type="entry name" value="Pyruvate:ferred/Flavod_OxRd"/>
</dbReference>
<dbReference type="SUPFAM" id="SSF52922">
    <property type="entry name" value="TK C-terminal domain-like"/>
    <property type="match status" value="1"/>
</dbReference>
<accession>A0A1J4RRY8</accession>
<gene>
    <name evidence="4" type="ORF">AUJ40_02585</name>
</gene>
<evidence type="ECO:0000256" key="1">
    <source>
        <dbReference type="ARBA" id="ARBA00023002"/>
    </source>
</evidence>
<dbReference type="GO" id="GO:0006979">
    <property type="term" value="P:response to oxidative stress"/>
    <property type="evidence" value="ECO:0007669"/>
    <property type="project" value="TreeGrafter"/>
</dbReference>
<dbReference type="Pfam" id="PF01855">
    <property type="entry name" value="POR_N"/>
    <property type="match status" value="1"/>
</dbReference>